<feature type="domain" description="RanBP2-type" evidence="10">
    <location>
        <begin position="18"/>
        <end position="47"/>
    </location>
</feature>
<organism evidence="11 12">
    <name type="scientific">Pomacea canaliculata</name>
    <name type="common">Golden apple snail</name>
    <dbReference type="NCBI Taxonomy" id="400727"/>
    <lineage>
        <taxon>Eukaryota</taxon>
        <taxon>Metazoa</taxon>
        <taxon>Spiralia</taxon>
        <taxon>Lophotrochozoa</taxon>
        <taxon>Mollusca</taxon>
        <taxon>Gastropoda</taxon>
        <taxon>Caenogastropoda</taxon>
        <taxon>Architaenioglossa</taxon>
        <taxon>Ampullarioidea</taxon>
        <taxon>Ampullariidae</taxon>
        <taxon>Pomacea</taxon>
    </lineage>
</organism>
<dbReference type="PROSITE" id="PS50199">
    <property type="entry name" value="ZF_RANBP2_2"/>
    <property type="match status" value="1"/>
</dbReference>
<dbReference type="PANTHER" id="PTHR12920:SF4">
    <property type="entry name" value="GEO03726P1"/>
    <property type="match status" value="1"/>
</dbReference>
<evidence type="ECO:0000259" key="10">
    <source>
        <dbReference type="PROSITE" id="PS50199"/>
    </source>
</evidence>
<dbReference type="GO" id="GO:0003677">
    <property type="term" value="F:DNA binding"/>
    <property type="evidence" value="ECO:0007669"/>
    <property type="project" value="TreeGrafter"/>
</dbReference>
<dbReference type="PANTHER" id="PTHR12920">
    <property type="entry name" value="RYBP AND YAF2-RELATED"/>
    <property type="match status" value="1"/>
</dbReference>
<dbReference type="STRING" id="400727.A0A2T7NTL3"/>
<dbReference type="Gene3D" id="4.10.1060.10">
    <property type="entry name" value="Zinc finger, RanBP2-type"/>
    <property type="match status" value="1"/>
</dbReference>
<keyword evidence="12" id="KW-1185">Reference proteome</keyword>
<evidence type="ECO:0000256" key="4">
    <source>
        <dbReference type="ARBA" id="ARBA00022833"/>
    </source>
</evidence>
<dbReference type="EMBL" id="PZQS01000009">
    <property type="protein sequence ID" value="PVD24509.1"/>
    <property type="molecule type" value="Genomic_DNA"/>
</dbReference>
<evidence type="ECO:0000256" key="7">
    <source>
        <dbReference type="ARBA" id="ARBA00023242"/>
    </source>
</evidence>
<dbReference type="InterPro" id="IPR039958">
    <property type="entry name" value="RYBP/YAF2"/>
</dbReference>
<evidence type="ECO:0000313" key="12">
    <source>
        <dbReference type="Proteomes" id="UP000245119"/>
    </source>
</evidence>
<gene>
    <name evidence="11" type="ORF">C0Q70_14992</name>
</gene>
<dbReference type="OrthoDB" id="10063208at2759"/>
<evidence type="ECO:0000256" key="5">
    <source>
        <dbReference type="ARBA" id="ARBA00023015"/>
    </source>
</evidence>
<proteinExistence type="predicted"/>
<reference evidence="11 12" key="1">
    <citation type="submission" date="2018-04" db="EMBL/GenBank/DDBJ databases">
        <title>The genome of golden apple snail Pomacea canaliculata provides insight into stress tolerance and invasive adaptation.</title>
        <authorList>
            <person name="Liu C."/>
            <person name="Liu B."/>
            <person name="Ren Y."/>
            <person name="Zhang Y."/>
            <person name="Wang H."/>
            <person name="Li S."/>
            <person name="Jiang F."/>
            <person name="Yin L."/>
            <person name="Zhang G."/>
            <person name="Qian W."/>
            <person name="Fan W."/>
        </authorList>
    </citation>
    <scope>NUCLEOTIDE SEQUENCE [LARGE SCALE GENOMIC DNA]</scope>
    <source>
        <strain evidence="11">SZHN2017</strain>
        <tissue evidence="11">Muscle</tissue>
    </source>
</reference>
<dbReference type="SMART" id="SM00547">
    <property type="entry name" value="ZnF_RBZ"/>
    <property type="match status" value="1"/>
</dbReference>
<evidence type="ECO:0000256" key="1">
    <source>
        <dbReference type="ARBA" id="ARBA00004123"/>
    </source>
</evidence>
<dbReference type="Proteomes" id="UP000245119">
    <property type="component" value="Linkage Group LG9"/>
</dbReference>
<dbReference type="GO" id="GO:0045893">
    <property type="term" value="P:positive regulation of DNA-templated transcription"/>
    <property type="evidence" value="ECO:0007669"/>
    <property type="project" value="InterPro"/>
</dbReference>
<keyword evidence="7" id="KW-0539">Nucleus</keyword>
<accession>A0A2T7NTL3</accession>
<dbReference type="GO" id="GO:0005634">
    <property type="term" value="C:nucleus"/>
    <property type="evidence" value="ECO:0007669"/>
    <property type="project" value="UniProtKB-SubCell"/>
</dbReference>
<dbReference type="InterPro" id="IPR001876">
    <property type="entry name" value="Znf_RanBP2"/>
</dbReference>
<comment type="caution">
    <text evidence="11">The sequence shown here is derived from an EMBL/GenBank/DDBJ whole genome shotgun (WGS) entry which is preliminary data.</text>
</comment>
<dbReference type="PROSITE" id="PS01358">
    <property type="entry name" value="ZF_RANBP2_1"/>
    <property type="match status" value="1"/>
</dbReference>
<comment type="subcellular location">
    <subcellularLocation>
        <location evidence="1">Nucleus</location>
    </subcellularLocation>
</comment>
<keyword evidence="6" id="KW-0804">Transcription</keyword>
<keyword evidence="3 8" id="KW-0863">Zinc-finger</keyword>
<sequence length="163" mass="18224">MEEKRSSGRSKRQPKVLDEGFWDCSVCTYKNSPEAYKCEMCDVRKGTSTRKPRINPQLVAQQVAQQFAPPPKKERSNHERKEKKQKNDEKHKGPPRLKNVDRSKASHMSVTVGNVTVIVTDYQPKTDVRSSDSHISSDASDTNSSTAPHDLNLDSPAADASTN</sequence>
<evidence type="ECO:0000256" key="6">
    <source>
        <dbReference type="ARBA" id="ARBA00023163"/>
    </source>
</evidence>
<dbReference type="InterPro" id="IPR036443">
    <property type="entry name" value="Znf_RanBP2_sf"/>
</dbReference>
<keyword evidence="2" id="KW-0479">Metal-binding</keyword>
<dbReference type="SUPFAM" id="SSF90209">
    <property type="entry name" value="Ran binding protein zinc finger-like"/>
    <property type="match status" value="1"/>
</dbReference>
<feature type="region of interest" description="Disordered" evidence="9">
    <location>
        <begin position="62"/>
        <end position="163"/>
    </location>
</feature>
<dbReference type="Pfam" id="PF00641">
    <property type="entry name" value="Zn_ribbon_RanBP"/>
    <property type="match status" value="1"/>
</dbReference>
<dbReference type="InterPro" id="IPR033774">
    <property type="entry name" value="YAF2_RYBP"/>
</dbReference>
<evidence type="ECO:0000256" key="3">
    <source>
        <dbReference type="ARBA" id="ARBA00022771"/>
    </source>
</evidence>
<evidence type="ECO:0000256" key="9">
    <source>
        <dbReference type="SAM" id="MobiDB-lite"/>
    </source>
</evidence>
<protein>
    <recommendedName>
        <fullName evidence="10">RanBP2-type domain-containing protein</fullName>
    </recommendedName>
</protein>
<dbReference type="Pfam" id="PF17219">
    <property type="entry name" value="YAF2_RYBP"/>
    <property type="match status" value="1"/>
</dbReference>
<evidence type="ECO:0000313" key="11">
    <source>
        <dbReference type="EMBL" id="PVD24509.1"/>
    </source>
</evidence>
<evidence type="ECO:0000256" key="2">
    <source>
        <dbReference type="ARBA" id="ARBA00022723"/>
    </source>
</evidence>
<dbReference type="OMA" id="YRKPRIN"/>
<dbReference type="GO" id="GO:0003712">
    <property type="term" value="F:transcription coregulator activity"/>
    <property type="evidence" value="ECO:0007669"/>
    <property type="project" value="TreeGrafter"/>
</dbReference>
<feature type="compositionally biased region" description="Low complexity" evidence="9">
    <location>
        <begin position="133"/>
        <end position="147"/>
    </location>
</feature>
<dbReference type="GO" id="GO:0008270">
    <property type="term" value="F:zinc ion binding"/>
    <property type="evidence" value="ECO:0007669"/>
    <property type="project" value="UniProtKB-KW"/>
</dbReference>
<keyword evidence="5" id="KW-0805">Transcription regulation</keyword>
<dbReference type="AlphaFoldDB" id="A0A2T7NTL3"/>
<name>A0A2T7NTL3_POMCA</name>
<evidence type="ECO:0000256" key="8">
    <source>
        <dbReference type="PROSITE-ProRule" id="PRU00322"/>
    </source>
</evidence>
<keyword evidence="4" id="KW-0862">Zinc</keyword>
<feature type="compositionally biased region" description="Basic and acidic residues" evidence="9">
    <location>
        <begin position="71"/>
        <end position="104"/>
    </location>
</feature>